<comment type="function">
    <text evidence="4">Lytic transglycosylase with a strong preference for naked glycan strands that lack stem peptides.</text>
</comment>
<dbReference type="InterPro" id="IPR034718">
    <property type="entry name" value="RlpA"/>
</dbReference>
<reference evidence="8" key="1">
    <citation type="submission" date="2024-06" db="EMBL/GenBank/DDBJ databases">
        <title>Complete genome of Salinicola endophyticus HNIBRBA4755.</title>
        <authorList>
            <person name="Shin S.Y."/>
            <person name="Kang H."/>
            <person name="Song J."/>
        </authorList>
    </citation>
    <scope>NUCLEOTIDE SEQUENCE</scope>
    <source>
        <strain evidence="8">HNIBRBA4755</strain>
    </source>
</reference>
<dbReference type="InterPro" id="IPR036680">
    <property type="entry name" value="SPOR-like_sf"/>
</dbReference>
<protein>
    <recommendedName>
        <fullName evidence="4">Endolytic peptidoglycan transglycosylase RlpA</fullName>
        <ecNumber evidence="4">4.2.2.-</ecNumber>
    </recommendedName>
</protein>
<keyword evidence="2 4" id="KW-0456">Lyase</keyword>
<dbReference type="AlphaFoldDB" id="A0AB74UHW3"/>
<dbReference type="Gene3D" id="2.40.40.10">
    <property type="entry name" value="RlpA-like domain"/>
    <property type="match status" value="1"/>
</dbReference>
<evidence type="ECO:0000256" key="5">
    <source>
        <dbReference type="RuleBase" id="RU003495"/>
    </source>
</evidence>
<dbReference type="CDD" id="cd22268">
    <property type="entry name" value="DPBB_RlpA-like"/>
    <property type="match status" value="1"/>
</dbReference>
<feature type="domain" description="SPOR" evidence="7">
    <location>
        <begin position="281"/>
        <end position="357"/>
    </location>
</feature>
<dbReference type="InterPro" id="IPR012997">
    <property type="entry name" value="RplA"/>
</dbReference>
<evidence type="ECO:0000256" key="1">
    <source>
        <dbReference type="ARBA" id="ARBA00022729"/>
    </source>
</evidence>
<dbReference type="GO" id="GO:0042834">
    <property type="term" value="F:peptidoglycan binding"/>
    <property type="evidence" value="ECO:0007669"/>
    <property type="project" value="InterPro"/>
</dbReference>
<dbReference type="Gene3D" id="3.30.70.1070">
    <property type="entry name" value="Sporulation related repeat"/>
    <property type="match status" value="1"/>
</dbReference>
<dbReference type="InterPro" id="IPR036908">
    <property type="entry name" value="RlpA-like_sf"/>
</dbReference>
<dbReference type="PROSITE" id="PS51724">
    <property type="entry name" value="SPOR"/>
    <property type="match status" value="1"/>
</dbReference>
<dbReference type="PANTHER" id="PTHR34183:SF1">
    <property type="entry name" value="ENDOLYTIC PEPTIDOGLYCAN TRANSGLYCOSYLASE RLPA"/>
    <property type="match status" value="1"/>
</dbReference>
<accession>A0AB74UHW3</accession>
<organism evidence="8">
    <name type="scientific">Salinicola endophyticus</name>
    <dbReference type="NCBI Taxonomy" id="1949083"/>
    <lineage>
        <taxon>Bacteria</taxon>
        <taxon>Pseudomonadati</taxon>
        <taxon>Pseudomonadota</taxon>
        <taxon>Gammaproteobacteria</taxon>
        <taxon>Oceanospirillales</taxon>
        <taxon>Halomonadaceae</taxon>
        <taxon>Salinicola</taxon>
    </lineage>
</organism>
<dbReference type="GO" id="GO:0071555">
    <property type="term" value="P:cell wall organization"/>
    <property type="evidence" value="ECO:0007669"/>
    <property type="project" value="UniProtKB-KW"/>
</dbReference>
<feature type="compositionally biased region" description="Low complexity" evidence="6">
    <location>
        <begin position="185"/>
        <end position="202"/>
    </location>
</feature>
<feature type="region of interest" description="Disordered" evidence="6">
    <location>
        <begin position="179"/>
        <end position="213"/>
    </location>
</feature>
<dbReference type="Pfam" id="PF05036">
    <property type="entry name" value="SPOR"/>
    <property type="match status" value="1"/>
</dbReference>
<evidence type="ECO:0000256" key="3">
    <source>
        <dbReference type="ARBA" id="ARBA00023316"/>
    </source>
</evidence>
<evidence type="ECO:0000259" key="7">
    <source>
        <dbReference type="PROSITE" id="PS51724"/>
    </source>
</evidence>
<sequence length="359" mass="37416">MLAAALLVSGCAGGPGAGSSGGRYAASQDGYPDAPRDVSQVPDAVPKVEPRSRSGNRPTYRVWGKTYHVLNDPSGYVAEGRASFYGTKFQGYDTASGEPYDMYKMSAAHRSLPLPTYARVTNLDNGRQVIVRINDRGPFHDDRLIDLSYAAAARLDILGHGTGRVRVEAIDPVVWAKTHGGGRSGSRVAAAPAAPARVAGAGQTSATPQRNDAARIDTLLNAADRMDATRGAGAHDDSAHVSAGNVSNANVSNANVSDTDVAGTHAASAAPGPVTQTKVAQVTRGVRYLQVAALGSRDKAQALQSRLQGLLSQPVRIDNSASLYRVQVGPIDDLASLETVRATLSDAGFGQTFVVSPTQ</sequence>
<dbReference type="SUPFAM" id="SSF50685">
    <property type="entry name" value="Barwin-like endoglucanases"/>
    <property type="match status" value="1"/>
</dbReference>
<dbReference type="GO" id="GO:0008932">
    <property type="term" value="F:lytic endotransglycosylase activity"/>
    <property type="evidence" value="ECO:0007669"/>
    <property type="project" value="UniProtKB-UniRule"/>
</dbReference>
<evidence type="ECO:0000256" key="6">
    <source>
        <dbReference type="SAM" id="MobiDB-lite"/>
    </source>
</evidence>
<dbReference type="InterPro" id="IPR009009">
    <property type="entry name" value="RlpA-like_DPBB"/>
</dbReference>
<dbReference type="HAMAP" id="MF_02071">
    <property type="entry name" value="RlpA"/>
    <property type="match status" value="1"/>
</dbReference>
<dbReference type="GO" id="GO:0009279">
    <property type="term" value="C:cell outer membrane"/>
    <property type="evidence" value="ECO:0007669"/>
    <property type="project" value="TreeGrafter"/>
</dbReference>
<dbReference type="NCBIfam" id="TIGR00413">
    <property type="entry name" value="rlpA"/>
    <property type="match status" value="1"/>
</dbReference>
<keyword evidence="1" id="KW-0732">Signal</keyword>
<dbReference type="EC" id="4.2.2.-" evidence="4"/>
<name>A0AB74UHW3_9GAMM</name>
<gene>
    <name evidence="4" type="primary">rlpA</name>
    <name evidence="8" type="ORF">ABV408_08595</name>
</gene>
<feature type="region of interest" description="Disordered" evidence="6">
    <location>
        <begin position="16"/>
        <end position="57"/>
    </location>
</feature>
<dbReference type="PANTHER" id="PTHR34183">
    <property type="entry name" value="ENDOLYTIC PEPTIDOGLYCAN TRANSGLYCOSYLASE RLPA"/>
    <property type="match status" value="1"/>
</dbReference>
<dbReference type="GO" id="GO:0000270">
    <property type="term" value="P:peptidoglycan metabolic process"/>
    <property type="evidence" value="ECO:0007669"/>
    <property type="project" value="UniProtKB-UniRule"/>
</dbReference>
<keyword evidence="3 4" id="KW-0961">Cell wall biogenesis/degradation</keyword>
<dbReference type="Pfam" id="PF03330">
    <property type="entry name" value="DPBB_1"/>
    <property type="match status" value="1"/>
</dbReference>
<evidence type="ECO:0000256" key="4">
    <source>
        <dbReference type="HAMAP-Rule" id="MF_02071"/>
    </source>
</evidence>
<dbReference type="SUPFAM" id="SSF110997">
    <property type="entry name" value="Sporulation related repeat"/>
    <property type="match status" value="1"/>
</dbReference>
<dbReference type="InterPro" id="IPR007730">
    <property type="entry name" value="SPOR-like_dom"/>
</dbReference>
<comment type="similarity">
    <text evidence="4 5">Belongs to the RlpA family.</text>
</comment>
<dbReference type="FunFam" id="2.40.40.10:FF:000003">
    <property type="entry name" value="Endolytic peptidoglycan transglycosylase RlpA"/>
    <property type="match status" value="1"/>
</dbReference>
<evidence type="ECO:0000313" key="8">
    <source>
        <dbReference type="EMBL" id="XCJ81473.1"/>
    </source>
</evidence>
<proteinExistence type="inferred from homology"/>
<dbReference type="EMBL" id="CP159578">
    <property type="protein sequence ID" value="XCJ81473.1"/>
    <property type="molecule type" value="Genomic_DNA"/>
</dbReference>
<evidence type="ECO:0000256" key="2">
    <source>
        <dbReference type="ARBA" id="ARBA00023239"/>
    </source>
</evidence>